<evidence type="ECO:0000256" key="1">
    <source>
        <dbReference type="ARBA" id="ARBA00004413"/>
    </source>
</evidence>
<evidence type="ECO:0000259" key="5">
    <source>
        <dbReference type="PROSITE" id="PS50893"/>
    </source>
</evidence>
<reference evidence="7" key="1">
    <citation type="submission" date="2016-11" db="EMBL/GenBank/DDBJ databases">
        <authorList>
            <person name="Varghese N."/>
            <person name="Submissions S."/>
        </authorList>
    </citation>
    <scope>NUCLEOTIDE SEQUENCE [LARGE SCALE GENOMIC DNA]</scope>
    <source>
        <strain evidence="7">DSM 17957</strain>
    </source>
</reference>
<keyword evidence="3 6" id="KW-0067">ATP-binding</keyword>
<dbReference type="GO" id="GO:1900753">
    <property type="term" value="P:doxorubicin transport"/>
    <property type="evidence" value="ECO:0007669"/>
    <property type="project" value="InterPro"/>
</dbReference>
<protein>
    <submittedName>
        <fullName evidence="6">ABC-2 type transport system ATP-binding protein</fullName>
    </submittedName>
</protein>
<dbReference type="InterPro" id="IPR003593">
    <property type="entry name" value="AAA+_ATPase"/>
</dbReference>
<sequence>MTMVEIHNITKKYKTVTAVDGITLQIPRGEIYGLLGPNGAGKSTTISMVSTLIRPTSGELMVGGYSVIKDPALVRKQIGLVPQDIALYPTLTAYENLKFFGRMTGIHGKQLNAKIDQVLEVVGLRERAKDRIESFSGGMKRRINIAVGLMNGPELLILDEPTVGIDPQSRNHILETVKKLNQQGITVIYTSHYMEEVEFLCTHIAIMDHGKLIAEGTQETLKSTVGQGDQLTISIANLQDRQLDTLGQIIGTGIFTYEDGILSVSGCDTRKILKDLVAALSNGGTQITSIQFHQPNLESVFLHLTGRALRD</sequence>
<dbReference type="InterPro" id="IPR027417">
    <property type="entry name" value="P-loop_NTPase"/>
</dbReference>
<dbReference type="InterPro" id="IPR003439">
    <property type="entry name" value="ABC_transporter-like_ATP-bd"/>
</dbReference>
<dbReference type="GO" id="GO:0005524">
    <property type="term" value="F:ATP binding"/>
    <property type="evidence" value="ECO:0007669"/>
    <property type="project" value="UniProtKB-KW"/>
</dbReference>
<dbReference type="PANTHER" id="PTHR43582:SF2">
    <property type="entry name" value="LINEARMYCIN RESISTANCE ATP-BINDING PROTEIN LNRL"/>
    <property type="match status" value="1"/>
</dbReference>
<proteinExistence type="inferred from homology"/>
<evidence type="ECO:0000313" key="7">
    <source>
        <dbReference type="Proteomes" id="UP000184536"/>
    </source>
</evidence>
<dbReference type="PROSITE" id="PS50893">
    <property type="entry name" value="ABC_TRANSPORTER_2"/>
    <property type="match status" value="1"/>
</dbReference>
<dbReference type="GO" id="GO:0016887">
    <property type="term" value="F:ATP hydrolysis activity"/>
    <property type="evidence" value="ECO:0007669"/>
    <property type="project" value="InterPro"/>
</dbReference>
<gene>
    <name evidence="6" type="ORF">SAMN02745975_03591</name>
</gene>
<dbReference type="GO" id="GO:0005886">
    <property type="term" value="C:plasma membrane"/>
    <property type="evidence" value="ECO:0007669"/>
    <property type="project" value="UniProtKB-SubCell"/>
</dbReference>
<name>A0A1M6PIF3_9FIRM</name>
<dbReference type="NCBIfam" id="TIGR01188">
    <property type="entry name" value="drrA"/>
    <property type="match status" value="1"/>
</dbReference>
<comment type="similarity">
    <text evidence="4">Belongs to the ABC transporter superfamily. Drug exporter-1 (DrugE1) (TC 3.A.1.105) family.</text>
</comment>
<dbReference type="Pfam" id="PF00005">
    <property type="entry name" value="ABC_tran"/>
    <property type="match status" value="1"/>
</dbReference>
<comment type="subcellular location">
    <subcellularLocation>
        <location evidence="1">Cell membrane</location>
        <topology evidence="1">Peripheral membrane protein</topology>
        <orientation evidence="1">Cytoplasmic side</orientation>
    </subcellularLocation>
</comment>
<dbReference type="PANTHER" id="PTHR43582">
    <property type="entry name" value="LINEARMYCIN RESISTANCE ATP-BINDING PROTEIN LNRL"/>
    <property type="match status" value="1"/>
</dbReference>
<dbReference type="GO" id="GO:0043215">
    <property type="term" value="P:daunorubicin transport"/>
    <property type="evidence" value="ECO:0007669"/>
    <property type="project" value="InterPro"/>
</dbReference>
<evidence type="ECO:0000256" key="4">
    <source>
        <dbReference type="ARBA" id="ARBA00049985"/>
    </source>
</evidence>
<dbReference type="STRING" id="1121919.SAMN02745975_03591"/>
<organism evidence="6 7">
    <name type="scientific">Geosporobacter subterraneus DSM 17957</name>
    <dbReference type="NCBI Taxonomy" id="1121919"/>
    <lineage>
        <taxon>Bacteria</taxon>
        <taxon>Bacillati</taxon>
        <taxon>Bacillota</taxon>
        <taxon>Clostridia</taxon>
        <taxon>Peptostreptococcales</taxon>
        <taxon>Thermotaleaceae</taxon>
        <taxon>Geosporobacter</taxon>
    </lineage>
</organism>
<dbReference type="SUPFAM" id="SSF52540">
    <property type="entry name" value="P-loop containing nucleoside triphosphate hydrolases"/>
    <property type="match status" value="1"/>
</dbReference>
<dbReference type="RefSeq" id="WP_242946426.1">
    <property type="nucleotide sequence ID" value="NZ_FQZV01000070.1"/>
</dbReference>
<dbReference type="PROSITE" id="PS00211">
    <property type="entry name" value="ABC_TRANSPORTER_1"/>
    <property type="match status" value="1"/>
</dbReference>
<dbReference type="EMBL" id="FQZV01000070">
    <property type="protein sequence ID" value="SHK07697.1"/>
    <property type="molecule type" value="Genomic_DNA"/>
</dbReference>
<dbReference type="SMART" id="SM00382">
    <property type="entry name" value="AAA"/>
    <property type="match status" value="1"/>
</dbReference>
<feature type="domain" description="ABC transporter" evidence="5">
    <location>
        <begin position="4"/>
        <end position="234"/>
    </location>
</feature>
<dbReference type="AlphaFoldDB" id="A0A1M6PIF3"/>
<dbReference type="InterPro" id="IPR005894">
    <property type="entry name" value="DrrA"/>
</dbReference>
<dbReference type="InterPro" id="IPR017871">
    <property type="entry name" value="ABC_transporter-like_CS"/>
</dbReference>
<keyword evidence="2" id="KW-0547">Nucleotide-binding</keyword>
<evidence type="ECO:0000256" key="2">
    <source>
        <dbReference type="ARBA" id="ARBA00022741"/>
    </source>
</evidence>
<dbReference type="Proteomes" id="UP000184536">
    <property type="component" value="Unassembled WGS sequence"/>
</dbReference>
<evidence type="ECO:0000313" key="6">
    <source>
        <dbReference type="EMBL" id="SHK07697.1"/>
    </source>
</evidence>
<dbReference type="Gene3D" id="3.40.50.300">
    <property type="entry name" value="P-loop containing nucleotide triphosphate hydrolases"/>
    <property type="match status" value="1"/>
</dbReference>
<evidence type="ECO:0000256" key="3">
    <source>
        <dbReference type="ARBA" id="ARBA00022840"/>
    </source>
</evidence>
<keyword evidence="7" id="KW-1185">Reference proteome</keyword>
<accession>A0A1M6PIF3</accession>